<dbReference type="InterPro" id="IPR052374">
    <property type="entry name" value="SERAC1"/>
</dbReference>
<evidence type="ECO:0000256" key="3">
    <source>
        <dbReference type="ARBA" id="ARBA00004370"/>
    </source>
</evidence>
<comment type="subcellular location">
    <subcellularLocation>
        <location evidence="2">Endoplasmic reticulum</location>
    </subcellularLocation>
    <subcellularLocation>
        <location evidence="3">Membrane</location>
    </subcellularLocation>
    <subcellularLocation>
        <location evidence="1">Mitochondrion</location>
    </subcellularLocation>
</comment>
<dbReference type="EMBL" id="DS989827">
    <property type="protein sequence ID" value="EFR04153.1"/>
    <property type="molecule type" value="Genomic_DNA"/>
</dbReference>
<feature type="compositionally biased region" description="Low complexity" evidence="7">
    <location>
        <begin position="42"/>
        <end position="52"/>
    </location>
</feature>
<dbReference type="PANTHER" id="PTHR48182">
    <property type="entry name" value="PROTEIN SERAC1"/>
    <property type="match status" value="1"/>
</dbReference>
<dbReference type="InterPro" id="IPR011990">
    <property type="entry name" value="TPR-like_helical_dom_sf"/>
</dbReference>
<evidence type="ECO:0000256" key="4">
    <source>
        <dbReference type="ARBA" id="ARBA00022824"/>
    </source>
</evidence>
<dbReference type="GO" id="GO:0043531">
    <property type="term" value="F:ADP binding"/>
    <property type="evidence" value="ECO:0007669"/>
    <property type="project" value="InterPro"/>
</dbReference>
<evidence type="ECO:0000256" key="6">
    <source>
        <dbReference type="ARBA" id="ARBA00023136"/>
    </source>
</evidence>
<dbReference type="SUPFAM" id="SSF52540">
    <property type="entry name" value="P-loop containing nucleoside triphosphate hydrolases"/>
    <property type="match status" value="1"/>
</dbReference>
<dbReference type="SMART" id="SM00028">
    <property type="entry name" value="TPR"/>
    <property type="match status" value="3"/>
</dbReference>
<dbReference type="InterPro" id="IPR027417">
    <property type="entry name" value="P-loop_NTPase"/>
</dbReference>
<dbReference type="Pfam" id="PF13424">
    <property type="entry name" value="TPR_12"/>
    <property type="match status" value="1"/>
</dbReference>
<dbReference type="InterPro" id="IPR029058">
    <property type="entry name" value="AB_hydrolase_fold"/>
</dbReference>
<organism evidence="9">
    <name type="scientific">Arthroderma gypseum (strain ATCC MYA-4604 / CBS 118893)</name>
    <name type="common">Microsporum gypseum</name>
    <dbReference type="NCBI Taxonomy" id="535722"/>
    <lineage>
        <taxon>Eukaryota</taxon>
        <taxon>Fungi</taxon>
        <taxon>Dikarya</taxon>
        <taxon>Ascomycota</taxon>
        <taxon>Pezizomycotina</taxon>
        <taxon>Eurotiomycetes</taxon>
        <taxon>Eurotiomycetidae</taxon>
        <taxon>Onygenales</taxon>
        <taxon>Arthrodermataceae</taxon>
        <taxon>Nannizzia</taxon>
    </lineage>
</organism>
<dbReference type="OMA" id="GNIASIW"/>
<dbReference type="VEuPathDB" id="FungiDB:MGYG_07160"/>
<dbReference type="SUPFAM" id="SSF48452">
    <property type="entry name" value="TPR-like"/>
    <property type="match status" value="1"/>
</dbReference>
<evidence type="ECO:0000256" key="5">
    <source>
        <dbReference type="ARBA" id="ARBA00023128"/>
    </source>
</evidence>
<dbReference type="Gene3D" id="3.40.50.1820">
    <property type="entry name" value="alpha/beta hydrolase"/>
    <property type="match status" value="1"/>
</dbReference>
<dbReference type="Gene3D" id="3.40.50.300">
    <property type="entry name" value="P-loop containing nucleotide triphosphate hydrolases"/>
    <property type="match status" value="1"/>
</dbReference>
<dbReference type="Proteomes" id="UP000002669">
    <property type="component" value="Unassembled WGS sequence"/>
</dbReference>
<evidence type="ECO:0000256" key="7">
    <source>
        <dbReference type="SAM" id="MobiDB-lite"/>
    </source>
</evidence>
<protein>
    <submittedName>
        <fullName evidence="8">SesB protein</fullName>
    </submittedName>
</protein>
<dbReference type="OrthoDB" id="4183392at2759"/>
<dbReference type="SUPFAM" id="SSF53474">
    <property type="entry name" value="alpha/beta-Hydrolases"/>
    <property type="match status" value="1"/>
</dbReference>
<accession>E4V288</accession>
<gene>
    <name evidence="8" type="ORF">MGYG_07160</name>
</gene>
<dbReference type="GO" id="GO:0016020">
    <property type="term" value="C:membrane"/>
    <property type="evidence" value="ECO:0007669"/>
    <property type="project" value="UniProtKB-SubCell"/>
</dbReference>
<keyword evidence="9" id="KW-1185">Reference proteome</keyword>
<proteinExistence type="predicted"/>
<evidence type="ECO:0000256" key="1">
    <source>
        <dbReference type="ARBA" id="ARBA00004173"/>
    </source>
</evidence>
<dbReference type="GO" id="GO:0005783">
    <property type="term" value="C:endoplasmic reticulum"/>
    <property type="evidence" value="ECO:0007669"/>
    <property type="project" value="UniProtKB-SubCell"/>
</dbReference>
<name>E4V288_ARTGP</name>
<dbReference type="GeneID" id="10026410"/>
<dbReference type="InterPro" id="IPR019734">
    <property type="entry name" value="TPR_rpt"/>
</dbReference>
<feature type="region of interest" description="Disordered" evidence="7">
    <location>
        <begin position="1"/>
        <end position="55"/>
    </location>
</feature>
<keyword evidence="5" id="KW-0496">Mitochondrion</keyword>
<feature type="compositionally biased region" description="Polar residues" evidence="7">
    <location>
        <begin position="19"/>
        <end position="41"/>
    </location>
</feature>
<dbReference type="eggNOG" id="KOG2029">
    <property type="taxonomic scope" value="Eukaryota"/>
</dbReference>
<dbReference type="Gene3D" id="1.25.40.10">
    <property type="entry name" value="Tetratricopeptide repeat domain"/>
    <property type="match status" value="2"/>
</dbReference>
<evidence type="ECO:0000313" key="9">
    <source>
        <dbReference type="Proteomes" id="UP000002669"/>
    </source>
</evidence>
<dbReference type="RefSeq" id="XP_003171161.1">
    <property type="nucleotide sequence ID" value="XM_003171113.1"/>
</dbReference>
<dbReference type="AlphaFoldDB" id="E4V288"/>
<reference evidence="9" key="1">
    <citation type="journal article" date="2012" name="MBio">
        <title>Comparative genome analysis of Trichophyton rubrum and related dermatophytes reveals candidate genes involved in infection.</title>
        <authorList>
            <person name="Martinez D.A."/>
            <person name="Oliver B.G."/>
            <person name="Graeser Y."/>
            <person name="Goldberg J.M."/>
            <person name="Li W."/>
            <person name="Martinez-Rossi N.M."/>
            <person name="Monod M."/>
            <person name="Shelest E."/>
            <person name="Barton R.C."/>
            <person name="Birch E."/>
            <person name="Brakhage A.A."/>
            <person name="Chen Z."/>
            <person name="Gurr S.J."/>
            <person name="Heiman D."/>
            <person name="Heitman J."/>
            <person name="Kosti I."/>
            <person name="Rossi A."/>
            <person name="Saif S."/>
            <person name="Samalova M."/>
            <person name="Saunders C.W."/>
            <person name="Shea T."/>
            <person name="Summerbell R.C."/>
            <person name="Xu J."/>
            <person name="Young S."/>
            <person name="Zeng Q."/>
            <person name="Birren B.W."/>
            <person name="Cuomo C.A."/>
            <person name="White T.C."/>
        </authorList>
    </citation>
    <scope>NUCLEOTIDE SEQUENCE [LARGE SCALE GENOMIC DNA]</scope>
    <source>
        <strain evidence="9">ATCC MYA-4604 / CBS 118893</strain>
    </source>
</reference>
<keyword evidence="4" id="KW-0256">Endoplasmic reticulum</keyword>
<dbReference type="HOGENOM" id="CLU_000288_125_13_1"/>
<keyword evidence="6" id="KW-0472">Membrane</keyword>
<evidence type="ECO:0000256" key="2">
    <source>
        <dbReference type="ARBA" id="ARBA00004240"/>
    </source>
</evidence>
<dbReference type="InParanoid" id="E4V288"/>
<dbReference type="PANTHER" id="PTHR48182:SF2">
    <property type="entry name" value="PROTEIN SERAC1"/>
    <property type="match status" value="1"/>
</dbReference>
<sequence length="1107" mass="124775">MKRLRKMFTRGEKAPKPSQPQSLPAQATNDGSIVSPNASHTQPMPSSQDPSPSLFPDGVKVLHECPNAVVDICFIHGLSGNRDSTWTALGQSIPWPKMLLPSALSGAHILTYGYDSKIVNKSKPSLNRLGDHAKNLLNDLTMERTACNSLSRPLIFVAHSLGGLICKEAILLSRNNPEDYLQNIFNTTKGIVFMGTPHKGAWLADWSKIPVSALGFVGSTNKYLLEVLETDNQLLENIQVRFWEMIRGLRESGRPFRVTCFFEELPLGRLGQIVSKESACLDGYNYFSIHADHTNMVKFGSDQDTGFKRLLAELIRWKSEVSKADVRGREDLETSRIEVNHSGQHILSPESNQNHQKSCHWITFPKNRHFVGRKTILNVMKEHLVDIKAAAPSEGRAFALWAPRGFGKTQTARRFVAETADHFQYILWVYADTETKILEAFDDYAKQLGLVKESSDFLATARALLRWFESLTVPFLVVFDNAESSKLINTWWPHGKAGAVLITTLDPAFATSTVAGTGAELPPLDESDAVEMVLSQVPLNAYGTLEESREAARQIVRRVANHPLAIQSCIGVINECGRSLSEYNRKYKDSDSVIRNSSVERVNRNYAPYDRGLRDALKDRVETLDNGSRVLMDVISILHPGKIPASLLDLDEPPEYLSNLEFIKDFDLHITKLLKGLVSRNVRKSGNEPLYFHVHTLLRDSLRSEMSLKSRQIAFETVTRLLCIALDPWSYPSDVPGRETDRRYFLEYFAHVESVRRFCDEHWRGEHLEALQVPTHYIILLSYSSWLCYSTGFLEDGLAHIKSADRILETLKRNSENLGSSQDSHDVTVALLDICHNHACITTELGDFSLSLELFQKEQAIYIDAVANGFQSPPGSGADWRISILGGIANSYQGLGNQIEAELYYKQCLELGEKNDIHSPYEVNICRSQWARGALVEASARLEELIALREAEYGPEDTEDFIIGHMKYVLGNVRIDQNRLDEAFELHKSALKCWRQTQEQHHKTGDAWHKVGWHYARLGCWNEARVALQSALEVYTSGKDEIFRQGEVGRTSYKLSEVFLAQGHEDLAAKMKKKARAIKQAILGNTTADNEEEDESMYDRLVSLWAR</sequence>
<dbReference type="GO" id="GO:0005739">
    <property type="term" value="C:mitochondrion"/>
    <property type="evidence" value="ECO:0007669"/>
    <property type="project" value="UniProtKB-SubCell"/>
</dbReference>
<evidence type="ECO:0000313" key="8">
    <source>
        <dbReference type="EMBL" id="EFR04153.1"/>
    </source>
</evidence>